<feature type="transmembrane region" description="Helical" evidence="7">
    <location>
        <begin position="131"/>
        <end position="151"/>
    </location>
</feature>
<accession>A0ABS4ZE53</accession>
<dbReference type="PANTHER" id="PTHR30589:SF0">
    <property type="entry name" value="PHOSPHATIDYLGLYCEROL--PROLIPOPROTEIN DIACYLGLYCERYL TRANSFERASE"/>
    <property type="match status" value="1"/>
</dbReference>
<evidence type="ECO:0000256" key="5">
    <source>
        <dbReference type="ARBA" id="ARBA00022989"/>
    </source>
</evidence>
<comment type="pathway">
    <text evidence="7">Protein modification; lipoprotein biosynthesis (diacylglyceryl transfer).</text>
</comment>
<dbReference type="Proteomes" id="UP001519362">
    <property type="component" value="Unassembled WGS sequence"/>
</dbReference>
<dbReference type="PROSITE" id="PS01311">
    <property type="entry name" value="LGT"/>
    <property type="match status" value="1"/>
</dbReference>
<keyword evidence="10" id="KW-1185">Reference proteome</keyword>
<comment type="similarity">
    <text evidence="1 7">Belongs to the Lgt family.</text>
</comment>
<evidence type="ECO:0000256" key="2">
    <source>
        <dbReference type="ARBA" id="ARBA00022475"/>
    </source>
</evidence>
<dbReference type="HAMAP" id="MF_01147">
    <property type="entry name" value="Lgt"/>
    <property type="match status" value="1"/>
</dbReference>
<dbReference type="InterPro" id="IPR001640">
    <property type="entry name" value="Lgt"/>
</dbReference>
<feature type="transmembrane region" description="Helical" evidence="7">
    <location>
        <begin position="195"/>
        <end position="213"/>
    </location>
</feature>
<name>A0ABS4ZE53_9MICO</name>
<dbReference type="EMBL" id="JAGIOL010000001">
    <property type="protein sequence ID" value="MBP2435562.1"/>
    <property type="molecule type" value="Genomic_DNA"/>
</dbReference>
<feature type="transmembrane region" description="Helical" evidence="7">
    <location>
        <begin position="220"/>
        <end position="238"/>
    </location>
</feature>
<reference evidence="9 10" key="1">
    <citation type="submission" date="2021-03" db="EMBL/GenBank/DDBJ databases">
        <title>Sequencing the genomes of 1000 actinobacteria strains.</title>
        <authorList>
            <person name="Klenk H.-P."/>
        </authorList>
    </citation>
    <scope>NUCLEOTIDE SEQUENCE [LARGE SCALE GENOMIC DNA]</scope>
    <source>
        <strain evidence="9 10">DSM 24221</strain>
    </source>
</reference>
<protein>
    <recommendedName>
        <fullName evidence="7">Phosphatidylglycerol--prolipoprotein diacylglyceryl transferase</fullName>
        <ecNumber evidence="7">2.5.1.145</ecNumber>
    </recommendedName>
</protein>
<dbReference type="GO" id="GO:0016740">
    <property type="term" value="F:transferase activity"/>
    <property type="evidence" value="ECO:0007669"/>
    <property type="project" value="UniProtKB-KW"/>
</dbReference>
<evidence type="ECO:0000313" key="9">
    <source>
        <dbReference type="EMBL" id="MBP2435562.1"/>
    </source>
</evidence>
<evidence type="ECO:0000256" key="7">
    <source>
        <dbReference type="HAMAP-Rule" id="MF_01147"/>
    </source>
</evidence>
<feature type="transmembrane region" description="Helical" evidence="7">
    <location>
        <begin position="26"/>
        <end position="44"/>
    </location>
</feature>
<sequence>MLSSPALPASIPSPSTSYIELGPLTIHFYALCILAGIIAATLLTHYRLTRRGAEPWVVIDVGFPAVLMAFIGARAYHVLTHFDFYFSAGREWWNPFVTDAIWNIWDGGIAIFGALIGGAIGAYIGCRFTGIRFATFADALAPGLLLAQAMGRFGNWFNQELFGLPTDLPWGLEIDPGNHAIPAGLPADTLFHPTFLYEVLWNGLGVIVLLWLGRRTAMQWGRLFAAYLIWYGAGRVVWESIRIDPSEIILGLRTNVWAAILAIVIGLFVLFLQRRHTGQEPSPYRPGHNGWSGNGIASDDTDEYVDTSEPESSEVSPTAAATSTAAAK</sequence>
<feature type="compositionally biased region" description="Low complexity" evidence="8">
    <location>
        <begin position="313"/>
        <end position="328"/>
    </location>
</feature>
<evidence type="ECO:0000256" key="3">
    <source>
        <dbReference type="ARBA" id="ARBA00022679"/>
    </source>
</evidence>
<dbReference type="Pfam" id="PF01790">
    <property type="entry name" value="LGT"/>
    <property type="match status" value="1"/>
</dbReference>
<evidence type="ECO:0000313" key="10">
    <source>
        <dbReference type="Proteomes" id="UP001519362"/>
    </source>
</evidence>
<dbReference type="NCBIfam" id="TIGR00544">
    <property type="entry name" value="lgt"/>
    <property type="match status" value="1"/>
</dbReference>
<comment type="caution">
    <text evidence="9">The sequence shown here is derived from an EMBL/GenBank/DDBJ whole genome shotgun (WGS) entry which is preliminary data.</text>
</comment>
<feature type="binding site" evidence="7">
    <location>
        <position position="152"/>
    </location>
    <ligand>
        <name>a 1,2-diacyl-sn-glycero-3-phospho-(1'-sn-glycerol)</name>
        <dbReference type="ChEBI" id="CHEBI:64716"/>
    </ligand>
</feature>
<gene>
    <name evidence="7" type="primary">lgt</name>
    <name evidence="9" type="ORF">JOF34_000148</name>
</gene>
<feature type="transmembrane region" description="Helical" evidence="7">
    <location>
        <begin position="56"/>
        <end position="76"/>
    </location>
</feature>
<evidence type="ECO:0000256" key="6">
    <source>
        <dbReference type="ARBA" id="ARBA00023136"/>
    </source>
</evidence>
<dbReference type="RefSeq" id="WP_165132502.1">
    <property type="nucleotide sequence ID" value="NZ_CP049253.1"/>
</dbReference>
<dbReference type="EC" id="2.5.1.145" evidence="7"/>
<feature type="transmembrane region" description="Helical" evidence="7">
    <location>
        <begin position="100"/>
        <end position="124"/>
    </location>
</feature>
<comment type="catalytic activity">
    <reaction evidence="7">
        <text>L-cysteinyl-[prolipoprotein] + a 1,2-diacyl-sn-glycero-3-phospho-(1'-sn-glycerol) = an S-1,2-diacyl-sn-glyceryl-L-cysteinyl-[prolipoprotein] + sn-glycerol 1-phosphate + H(+)</text>
        <dbReference type="Rhea" id="RHEA:56712"/>
        <dbReference type="Rhea" id="RHEA-COMP:14679"/>
        <dbReference type="Rhea" id="RHEA-COMP:14680"/>
        <dbReference type="ChEBI" id="CHEBI:15378"/>
        <dbReference type="ChEBI" id="CHEBI:29950"/>
        <dbReference type="ChEBI" id="CHEBI:57685"/>
        <dbReference type="ChEBI" id="CHEBI:64716"/>
        <dbReference type="ChEBI" id="CHEBI:140658"/>
        <dbReference type="EC" id="2.5.1.145"/>
    </reaction>
</comment>
<keyword evidence="3 7" id="KW-0808">Transferase</keyword>
<proteinExistence type="inferred from homology"/>
<keyword evidence="6 7" id="KW-0472">Membrane</keyword>
<comment type="subcellular location">
    <subcellularLocation>
        <location evidence="7">Cell membrane</location>
        <topology evidence="7">Multi-pass membrane protein</topology>
    </subcellularLocation>
</comment>
<keyword evidence="2 7" id="KW-1003">Cell membrane</keyword>
<evidence type="ECO:0000256" key="1">
    <source>
        <dbReference type="ARBA" id="ARBA00007150"/>
    </source>
</evidence>
<evidence type="ECO:0000256" key="4">
    <source>
        <dbReference type="ARBA" id="ARBA00022692"/>
    </source>
</evidence>
<comment type="function">
    <text evidence="7">Catalyzes the transfer of the diacylglyceryl group from phosphatidylglycerol to the sulfhydryl group of the N-terminal cysteine of a prolipoprotein, the first step in the formation of mature lipoproteins.</text>
</comment>
<feature type="transmembrane region" description="Helical" evidence="7">
    <location>
        <begin position="250"/>
        <end position="272"/>
    </location>
</feature>
<dbReference type="PANTHER" id="PTHR30589">
    <property type="entry name" value="PROLIPOPROTEIN DIACYLGLYCERYL TRANSFERASE"/>
    <property type="match status" value="1"/>
</dbReference>
<evidence type="ECO:0000256" key="8">
    <source>
        <dbReference type="SAM" id="MobiDB-lite"/>
    </source>
</evidence>
<organism evidence="9 10">
    <name type="scientific">Microbacterium amylolyticum</name>
    <dbReference type="NCBI Taxonomy" id="936337"/>
    <lineage>
        <taxon>Bacteria</taxon>
        <taxon>Bacillati</taxon>
        <taxon>Actinomycetota</taxon>
        <taxon>Actinomycetes</taxon>
        <taxon>Micrococcales</taxon>
        <taxon>Microbacteriaceae</taxon>
        <taxon>Microbacterium</taxon>
    </lineage>
</organism>
<feature type="compositionally biased region" description="Acidic residues" evidence="8">
    <location>
        <begin position="299"/>
        <end position="312"/>
    </location>
</feature>
<feature type="region of interest" description="Disordered" evidence="8">
    <location>
        <begin position="279"/>
        <end position="328"/>
    </location>
</feature>
<keyword evidence="4 7" id="KW-0812">Transmembrane</keyword>
<keyword evidence="5 7" id="KW-1133">Transmembrane helix</keyword>